<comment type="caution">
    <text evidence="1">The sequence shown here is derived from an EMBL/GenBank/DDBJ whole genome shotgun (WGS) entry which is preliminary data.</text>
</comment>
<gene>
    <name evidence="1" type="ORF">STCU_12229</name>
</gene>
<dbReference type="Proteomes" id="UP000015354">
    <property type="component" value="Unassembled WGS sequence"/>
</dbReference>
<evidence type="ECO:0000313" key="2">
    <source>
        <dbReference type="Proteomes" id="UP000015354"/>
    </source>
</evidence>
<evidence type="ECO:0000313" key="1">
    <source>
        <dbReference type="EMBL" id="EPY15224.1"/>
    </source>
</evidence>
<dbReference type="OrthoDB" id="67540at2759"/>
<accession>S9TE38</accession>
<dbReference type="EMBL" id="ATMH01012391">
    <property type="protein sequence ID" value="EPY15224.1"/>
    <property type="molecule type" value="Genomic_DNA"/>
</dbReference>
<name>S9TE38_9TRYP</name>
<dbReference type="AlphaFoldDB" id="S9TE38"/>
<sequence length="121" mass="13779">MLLETFSLSMEHFLAHRWQTDSALSAKEGTPEDSEAVLQSLERVLVGLHTEFGLPRSAHHTGHAWVEHEAALRDSFPVPTDANEAVLYTHANKQWWTQAQCLLFGNSQLFRCAYLLREIFS</sequence>
<organism evidence="1 2">
    <name type="scientific">Strigomonas culicis</name>
    <dbReference type="NCBI Taxonomy" id="28005"/>
    <lineage>
        <taxon>Eukaryota</taxon>
        <taxon>Discoba</taxon>
        <taxon>Euglenozoa</taxon>
        <taxon>Kinetoplastea</taxon>
        <taxon>Metakinetoplastina</taxon>
        <taxon>Trypanosomatida</taxon>
        <taxon>Trypanosomatidae</taxon>
        <taxon>Strigomonadinae</taxon>
        <taxon>Strigomonas</taxon>
    </lineage>
</organism>
<keyword evidence="2" id="KW-1185">Reference proteome</keyword>
<reference evidence="1 2" key="1">
    <citation type="journal article" date="2013" name="PLoS ONE">
        <title>Predicting the Proteins of Angomonas deanei, Strigomonas culicis and Their Respective Endosymbionts Reveals New Aspects of the Trypanosomatidae Family.</title>
        <authorList>
            <person name="Motta M.C."/>
            <person name="Martins A.C."/>
            <person name="de Souza S.S."/>
            <person name="Catta-Preta C.M."/>
            <person name="Silva R."/>
            <person name="Klein C.C."/>
            <person name="de Almeida L.G."/>
            <person name="de Lima Cunha O."/>
            <person name="Ciapina L.P."/>
            <person name="Brocchi M."/>
            <person name="Colabardini A.C."/>
            <person name="de Araujo Lima B."/>
            <person name="Machado C.R."/>
            <person name="de Almeida Soares C.M."/>
            <person name="Probst C.M."/>
            <person name="de Menezes C.B."/>
            <person name="Thompson C.E."/>
            <person name="Bartholomeu D.C."/>
            <person name="Gradia D.F."/>
            <person name="Pavoni D.P."/>
            <person name="Grisard E.C."/>
            <person name="Fantinatti-Garboggini F."/>
            <person name="Marchini F.K."/>
            <person name="Rodrigues-Luiz G.F."/>
            <person name="Wagner G."/>
            <person name="Goldman G.H."/>
            <person name="Fietto J.L."/>
            <person name="Elias M.C."/>
            <person name="Goldman M.H."/>
            <person name="Sagot M.F."/>
            <person name="Pereira M."/>
            <person name="Stoco P.H."/>
            <person name="de Mendonca-Neto R.P."/>
            <person name="Teixeira S.M."/>
            <person name="Maciel T.E."/>
            <person name="de Oliveira Mendes T.A."/>
            <person name="Urmenyi T.P."/>
            <person name="de Souza W."/>
            <person name="Schenkman S."/>
            <person name="de Vasconcelos A.T."/>
        </authorList>
    </citation>
    <scope>NUCLEOTIDE SEQUENCE [LARGE SCALE GENOMIC DNA]</scope>
</reference>
<protein>
    <submittedName>
        <fullName evidence="1">Uncharacterized protein</fullName>
    </submittedName>
</protein>
<proteinExistence type="predicted"/>